<name>A0A2D1KRN3_9LACO</name>
<keyword evidence="2" id="KW-1185">Reference proteome</keyword>
<dbReference type="KEGG" id="lcy:LC20004_12940"/>
<dbReference type="AlphaFoldDB" id="A0A2D1KRN3"/>
<accession>A0A2D1KRN3</accession>
<sequence length="79" mass="9387">MPEKKSLLDQIDAESQLKDGDSPFKRKEKTKPLRVRESFYNDIRKIAFEENTKMVEILDDIIKRGLRSYKKSHPVTDYK</sequence>
<dbReference type="RefSeq" id="WP_010012694.1">
    <property type="nucleotide sequence ID" value="NZ_AEOS01000079.1"/>
</dbReference>
<gene>
    <name evidence="1" type="ORF">LC20004_12940</name>
</gene>
<protein>
    <submittedName>
        <fullName evidence="1">Uncharacterized protein</fullName>
    </submittedName>
</protein>
<reference evidence="1 2" key="1">
    <citation type="submission" date="2016-10" db="EMBL/GenBank/DDBJ databases">
        <title>The whole genome sequencing and assembly of L. cotyniformis subsp. torquens DSM 20004 strain.</title>
        <authorList>
            <person name="Park M.-K."/>
            <person name="Lee Y.-J."/>
            <person name="Yi H."/>
            <person name="Bahn Y.-S."/>
            <person name="Kim J.F."/>
            <person name="Lee D.-W."/>
        </authorList>
    </citation>
    <scope>NUCLEOTIDE SEQUENCE [LARGE SCALE GENOMIC DNA]</scope>
    <source>
        <strain evidence="1 2">DSM 20004</strain>
    </source>
</reference>
<dbReference type="EMBL" id="CP017697">
    <property type="protein sequence ID" value="ATO44751.1"/>
    <property type="molecule type" value="Genomic_DNA"/>
</dbReference>
<evidence type="ECO:0000313" key="1">
    <source>
        <dbReference type="EMBL" id="ATO44751.1"/>
    </source>
</evidence>
<dbReference type="Proteomes" id="UP000223559">
    <property type="component" value="Chromosome"/>
</dbReference>
<organism evidence="1 2">
    <name type="scientific">Loigolactobacillus coryniformis subsp. torquens DSM 20004 = KCTC 3535</name>
    <dbReference type="NCBI Taxonomy" id="1423822"/>
    <lineage>
        <taxon>Bacteria</taxon>
        <taxon>Bacillati</taxon>
        <taxon>Bacillota</taxon>
        <taxon>Bacilli</taxon>
        <taxon>Lactobacillales</taxon>
        <taxon>Lactobacillaceae</taxon>
        <taxon>Loigolactobacillus</taxon>
    </lineage>
</organism>
<dbReference type="OrthoDB" id="2297532at2"/>
<proteinExistence type="predicted"/>
<evidence type="ECO:0000313" key="2">
    <source>
        <dbReference type="Proteomes" id="UP000223559"/>
    </source>
</evidence>
<dbReference type="GeneID" id="65918247"/>